<proteinExistence type="predicted"/>
<protein>
    <submittedName>
        <fullName evidence="2">Uncharacterized protein</fullName>
    </submittedName>
</protein>
<evidence type="ECO:0000313" key="3">
    <source>
        <dbReference type="Proteomes" id="UP000824469"/>
    </source>
</evidence>
<feature type="non-terminal residue" evidence="2">
    <location>
        <position position="89"/>
    </location>
</feature>
<feature type="region of interest" description="Disordered" evidence="1">
    <location>
        <begin position="1"/>
        <end position="89"/>
    </location>
</feature>
<evidence type="ECO:0000256" key="1">
    <source>
        <dbReference type="SAM" id="MobiDB-lite"/>
    </source>
</evidence>
<sequence>MDVPWRTKGAHDKECRQQNGCAHGAQKGHTTKSVDSKMDAPMAHKRGARQRVSTAKWMRPMAHKRGARTKSVDSKMDAPMAHKRGGTTK</sequence>
<gene>
    <name evidence="2" type="ORF">KI387_003111</name>
</gene>
<reference evidence="2 3" key="1">
    <citation type="journal article" date="2021" name="Nat. Plants">
        <title>The Taxus genome provides insights into paclitaxel biosynthesis.</title>
        <authorList>
            <person name="Xiong X."/>
            <person name="Gou J."/>
            <person name="Liao Q."/>
            <person name="Li Y."/>
            <person name="Zhou Q."/>
            <person name="Bi G."/>
            <person name="Li C."/>
            <person name="Du R."/>
            <person name="Wang X."/>
            <person name="Sun T."/>
            <person name="Guo L."/>
            <person name="Liang H."/>
            <person name="Lu P."/>
            <person name="Wu Y."/>
            <person name="Zhang Z."/>
            <person name="Ro D.K."/>
            <person name="Shang Y."/>
            <person name="Huang S."/>
            <person name="Yan J."/>
        </authorList>
    </citation>
    <scope>NUCLEOTIDE SEQUENCE [LARGE SCALE GENOMIC DNA]</scope>
    <source>
        <strain evidence="2">Ta-2019</strain>
    </source>
</reference>
<comment type="caution">
    <text evidence="2">The sequence shown here is derived from an EMBL/GenBank/DDBJ whole genome shotgun (WGS) entry which is preliminary data.</text>
</comment>
<evidence type="ECO:0000313" key="2">
    <source>
        <dbReference type="EMBL" id="KAH9331003.1"/>
    </source>
</evidence>
<dbReference type="AlphaFoldDB" id="A0AA38GYK7"/>
<dbReference type="EMBL" id="JAHRHJ020000001">
    <property type="protein sequence ID" value="KAH9331003.1"/>
    <property type="molecule type" value="Genomic_DNA"/>
</dbReference>
<accession>A0AA38GYK7</accession>
<dbReference type="Proteomes" id="UP000824469">
    <property type="component" value="Unassembled WGS sequence"/>
</dbReference>
<organism evidence="2 3">
    <name type="scientific">Taxus chinensis</name>
    <name type="common">Chinese yew</name>
    <name type="synonym">Taxus wallichiana var. chinensis</name>
    <dbReference type="NCBI Taxonomy" id="29808"/>
    <lineage>
        <taxon>Eukaryota</taxon>
        <taxon>Viridiplantae</taxon>
        <taxon>Streptophyta</taxon>
        <taxon>Embryophyta</taxon>
        <taxon>Tracheophyta</taxon>
        <taxon>Spermatophyta</taxon>
        <taxon>Pinopsida</taxon>
        <taxon>Pinidae</taxon>
        <taxon>Conifers II</taxon>
        <taxon>Cupressales</taxon>
        <taxon>Taxaceae</taxon>
        <taxon>Taxus</taxon>
    </lineage>
</organism>
<keyword evidence="3" id="KW-1185">Reference proteome</keyword>
<name>A0AA38GYK7_TAXCH</name>